<dbReference type="EMBL" id="JAIQCV010000005">
    <property type="protein sequence ID" value="KAH1097977.1"/>
    <property type="molecule type" value="Genomic_DNA"/>
</dbReference>
<proteinExistence type="predicted"/>
<dbReference type="Proteomes" id="UP000828251">
    <property type="component" value="Unassembled WGS sequence"/>
</dbReference>
<comment type="caution">
    <text evidence="1">The sequence shown here is derived from an EMBL/GenBank/DDBJ whole genome shotgun (WGS) entry which is preliminary data.</text>
</comment>
<sequence length="112" mass="12722">MDGEQSYGVKNEHGNPTLVPSGFELQEGYGWGDFWAIIKKLQSTMDDDLTISVIVKEIKKKNNRFENLNFQFVLCCFNNTVHVLAGLGHLNSCSMYWMEEAFVAIENDVALQ</sequence>
<dbReference type="OrthoDB" id="10345952at2759"/>
<name>A0A9D3VVJ6_9ROSI</name>
<protein>
    <submittedName>
        <fullName evidence="1">Uncharacterized protein</fullName>
    </submittedName>
</protein>
<accession>A0A9D3VVJ6</accession>
<gene>
    <name evidence="1" type="ORF">J1N35_014898</name>
</gene>
<reference evidence="1 2" key="1">
    <citation type="journal article" date="2021" name="Plant Biotechnol. J.">
        <title>Multi-omics assisted identification of the key and species-specific regulatory components of drought-tolerant mechanisms in Gossypium stocksii.</title>
        <authorList>
            <person name="Yu D."/>
            <person name="Ke L."/>
            <person name="Zhang D."/>
            <person name="Wu Y."/>
            <person name="Sun Y."/>
            <person name="Mei J."/>
            <person name="Sun J."/>
            <person name="Sun Y."/>
        </authorList>
    </citation>
    <scope>NUCLEOTIDE SEQUENCE [LARGE SCALE GENOMIC DNA]</scope>
    <source>
        <strain evidence="2">cv. E1</strain>
        <tissue evidence="1">Leaf</tissue>
    </source>
</reference>
<evidence type="ECO:0000313" key="2">
    <source>
        <dbReference type="Proteomes" id="UP000828251"/>
    </source>
</evidence>
<keyword evidence="2" id="KW-1185">Reference proteome</keyword>
<evidence type="ECO:0000313" key="1">
    <source>
        <dbReference type="EMBL" id="KAH1097977.1"/>
    </source>
</evidence>
<organism evidence="1 2">
    <name type="scientific">Gossypium stocksii</name>
    <dbReference type="NCBI Taxonomy" id="47602"/>
    <lineage>
        <taxon>Eukaryota</taxon>
        <taxon>Viridiplantae</taxon>
        <taxon>Streptophyta</taxon>
        <taxon>Embryophyta</taxon>
        <taxon>Tracheophyta</taxon>
        <taxon>Spermatophyta</taxon>
        <taxon>Magnoliopsida</taxon>
        <taxon>eudicotyledons</taxon>
        <taxon>Gunneridae</taxon>
        <taxon>Pentapetalae</taxon>
        <taxon>rosids</taxon>
        <taxon>malvids</taxon>
        <taxon>Malvales</taxon>
        <taxon>Malvaceae</taxon>
        <taxon>Malvoideae</taxon>
        <taxon>Gossypium</taxon>
    </lineage>
</organism>
<dbReference type="AlphaFoldDB" id="A0A9D3VVJ6"/>